<dbReference type="eggNOG" id="COG2761">
    <property type="taxonomic scope" value="Bacteria"/>
</dbReference>
<dbReference type="Gene3D" id="3.40.30.10">
    <property type="entry name" value="Glutaredoxin"/>
    <property type="match status" value="1"/>
</dbReference>
<evidence type="ECO:0000313" key="3">
    <source>
        <dbReference type="Proteomes" id="UP000018291"/>
    </source>
</evidence>
<dbReference type="GO" id="GO:0006749">
    <property type="term" value="P:glutathione metabolic process"/>
    <property type="evidence" value="ECO:0007669"/>
    <property type="project" value="TreeGrafter"/>
</dbReference>
<dbReference type="Proteomes" id="UP000018291">
    <property type="component" value="Unassembled WGS sequence"/>
</dbReference>
<dbReference type="AlphaFoldDB" id="R4YX14"/>
<dbReference type="EMBL" id="CANL01000005">
    <property type="protein sequence ID" value="CCM62809.1"/>
    <property type="molecule type" value="Genomic_DNA"/>
</dbReference>
<proteinExistence type="predicted"/>
<accession>R4YX14</accession>
<evidence type="ECO:0000313" key="2">
    <source>
        <dbReference type="EMBL" id="CCM62809.1"/>
    </source>
</evidence>
<gene>
    <name evidence="2" type="ORF">BN381_130367</name>
</gene>
<reference evidence="2 3" key="1">
    <citation type="journal article" date="2013" name="ISME J.">
        <title>Metabolic model for the filamentous 'Candidatus Microthrix parvicella' based on genomic and metagenomic analyses.</title>
        <authorList>
            <person name="Jon McIlroy S."/>
            <person name="Kristiansen R."/>
            <person name="Albertsen M."/>
            <person name="Michael Karst S."/>
            <person name="Rossetti S."/>
            <person name="Lund Nielsen J."/>
            <person name="Tandoi V."/>
            <person name="James Seviour R."/>
            <person name="Nielsen P.H."/>
        </authorList>
    </citation>
    <scope>NUCLEOTIDE SEQUENCE [LARGE SCALE GENOMIC DNA]</scope>
    <source>
        <strain evidence="2 3">RN1</strain>
    </source>
</reference>
<dbReference type="InterPro" id="IPR053977">
    <property type="entry name" value="Rv2466c-like"/>
</dbReference>
<dbReference type="PANTHER" id="PTHR42943">
    <property type="entry name" value="GLUTATHIONE S-TRANSFERASE KAPPA"/>
    <property type="match status" value="1"/>
</dbReference>
<dbReference type="OrthoDB" id="4125991at2"/>
<dbReference type="GO" id="GO:0004364">
    <property type="term" value="F:glutathione transferase activity"/>
    <property type="evidence" value="ECO:0007669"/>
    <property type="project" value="TreeGrafter"/>
</dbReference>
<dbReference type="InterPro" id="IPR051924">
    <property type="entry name" value="GST_Kappa/NadH"/>
</dbReference>
<protein>
    <submittedName>
        <fullName evidence="2">Putative thioredoxin-like protein</fullName>
    </submittedName>
</protein>
<sequence length="273" mass="30640">MTEALPSNRIPTNAAPAGTQTSSGPSPTRVDFHFDVLCPYAYQTSKWIRSVRDQLGITIDWRFFSLEEINRVEGRKHPWEREWSYGWSIMRIGALLRRRSNDDLDRWYERTGRALHEEGQRPHDPAVARHLLAELGLEPGMVDEALADPSTNDEVRADHDRVVGSGGYGVPTLFFDDAGLGERCLFGPVLINPPTGEAAVRLWHAVTAWCEFPDVFELQQPKTTADEVRIAETFKPYLEARDWVSINRGKVIGFTEDGFTAERNADGSALSAG</sequence>
<organism evidence="2 3">
    <name type="scientific">Candidatus Neomicrothrix parvicella RN1</name>
    <dbReference type="NCBI Taxonomy" id="1229780"/>
    <lineage>
        <taxon>Bacteria</taxon>
        <taxon>Bacillati</taxon>
        <taxon>Actinomycetota</taxon>
        <taxon>Acidimicrobiia</taxon>
        <taxon>Acidimicrobiales</taxon>
        <taxon>Microthrixaceae</taxon>
        <taxon>Candidatus Neomicrothrix</taxon>
    </lineage>
</organism>
<feature type="region of interest" description="Disordered" evidence="1">
    <location>
        <begin position="1"/>
        <end position="26"/>
    </location>
</feature>
<evidence type="ECO:0000256" key="1">
    <source>
        <dbReference type="SAM" id="MobiDB-lite"/>
    </source>
</evidence>
<dbReference type="STRING" id="1229780.BN381_130367"/>
<dbReference type="SUPFAM" id="SSF52833">
    <property type="entry name" value="Thioredoxin-like"/>
    <property type="match status" value="1"/>
</dbReference>
<dbReference type="Pfam" id="PF22234">
    <property type="entry name" value="Rv2466c-like"/>
    <property type="match status" value="1"/>
</dbReference>
<dbReference type="HOGENOM" id="CLU_087602_0_0_11"/>
<comment type="caution">
    <text evidence="2">The sequence shown here is derived from an EMBL/GenBank/DDBJ whole genome shotgun (WGS) entry which is preliminary data.</text>
</comment>
<dbReference type="RefSeq" id="WP_012224517.1">
    <property type="nucleotide sequence ID" value="NZ_HG422565.1"/>
</dbReference>
<dbReference type="InterPro" id="IPR036249">
    <property type="entry name" value="Thioredoxin-like_sf"/>
</dbReference>
<name>R4YX14_9ACTN</name>
<keyword evidence="3" id="KW-1185">Reference proteome</keyword>
<dbReference type="GO" id="GO:0004602">
    <property type="term" value="F:glutathione peroxidase activity"/>
    <property type="evidence" value="ECO:0007669"/>
    <property type="project" value="TreeGrafter"/>
</dbReference>
<dbReference type="PANTHER" id="PTHR42943:SF2">
    <property type="entry name" value="GLUTATHIONE S-TRANSFERASE KAPPA 1"/>
    <property type="match status" value="1"/>
</dbReference>